<dbReference type="AlphaFoldDB" id="A0A654LVT9"/>
<dbReference type="Proteomes" id="UP000058925">
    <property type="component" value="Chromosome"/>
</dbReference>
<dbReference type="OrthoDB" id="10894at2157"/>
<evidence type="ECO:0000313" key="2">
    <source>
        <dbReference type="Proteomes" id="UP000058925"/>
    </source>
</evidence>
<name>A0A654LVT9_9ARCH</name>
<dbReference type="GeneID" id="60420422"/>
<organism evidence="1 2">
    <name type="scientific">Candidatus Nitrosocosmicus oleophilus</name>
    <dbReference type="NCBI Taxonomy" id="1353260"/>
    <lineage>
        <taxon>Archaea</taxon>
        <taxon>Nitrososphaerota</taxon>
        <taxon>Nitrososphaeria</taxon>
        <taxon>Nitrososphaerales</taxon>
        <taxon>Nitrososphaeraceae</taxon>
        <taxon>Candidatus Nitrosocosmicus</taxon>
    </lineage>
</organism>
<sequence length="165" mass="19125">MWDRFNTDSDGDVHNHNHNRTKTKSLKTFDWIKAAKIIKENNIQNASIGLANTLDDTISILQNGKPIKITNNMFLSCDSNPVLINNDSGEIMNCFFKINKQDVEYNNLQIPSPMEETWVSGWPKVALDIIKEAFYYKNIRENKFLQVYLLSPLFCLWKILECGCF</sequence>
<reference evidence="2" key="1">
    <citation type="submission" date="2015-10" db="EMBL/GenBank/DDBJ databases">
        <title>Niche specialization of a soil ammonia-oxidizing archaeon, Candidatus Nitrosocosmicus oleophilus.</title>
        <authorList>
            <person name="Jung M.-Y."/>
            <person name="Rhee S.-K."/>
        </authorList>
    </citation>
    <scope>NUCLEOTIDE SEQUENCE [LARGE SCALE GENOMIC DNA]</scope>
    <source>
        <strain evidence="2">MY3</strain>
    </source>
</reference>
<gene>
    <name evidence="1" type="ORF">NMY3_00219</name>
</gene>
<protein>
    <submittedName>
        <fullName evidence="1">Uncharacterized protein</fullName>
    </submittedName>
</protein>
<dbReference type="EMBL" id="CP012850">
    <property type="protein sequence ID" value="ALI34433.1"/>
    <property type="molecule type" value="Genomic_DNA"/>
</dbReference>
<dbReference type="KEGG" id="taa:NMY3_00219"/>
<dbReference type="RefSeq" id="WP_196817095.1">
    <property type="nucleotide sequence ID" value="NZ_CP012850.1"/>
</dbReference>
<evidence type="ECO:0000313" key="1">
    <source>
        <dbReference type="EMBL" id="ALI34433.1"/>
    </source>
</evidence>
<accession>A0A654LVT9</accession>
<proteinExistence type="predicted"/>
<keyword evidence="2" id="KW-1185">Reference proteome</keyword>